<dbReference type="GO" id="GO:0005975">
    <property type="term" value="P:carbohydrate metabolic process"/>
    <property type="evidence" value="ECO:0007669"/>
    <property type="project" value="InterPro"/>
</dbReference>
<dbReference type="Gene3D" id="3.20.20.80">
    <property type="entry name" value="Glycosidases"/>
    <property type="match status" value="1"/>
</dbReference>
<evidence type="ECO:0000313" key="6">
    <source>
        <dbReference type="Proteomes" id="UP000694546"/>
    </source>
</evidence>
<dbReference type="Ensembl" id="ENSGMOT00000026389.1">
    <property type="protein sequence ID" value="ENSGMOP00000041047.1"/>
    <property type="gene ID" value="ENSGMOG00000025778.1"/>
</dbReference>
<feature type="domain" description="GH18" evidence="4">
    <location>
        <begin position="1"/>
        <end position="59"/>
    </location>
</feature>
<dbReference type="PROSITE" id="PS51910">
    <property type="entry name" value="GH18_2"/>
    <property type="match status" value="1"/>
</dbReference>
<dbReference type="GO" id="GO:0005576">
    <property type="term" value="C:extracellular region"/>
    <property type="evidence" value="ECO:0007669"/>
    <property type="project" value="TreeGrafter"/>
</dbReference>
<reference evidence="5" key="1">
    <citation type="submission" date="2019-07" db="EMBL/GenBank/DDBJ databases">
        <authorList>
            <consortium name="Wellcome Sanger Institute Data Sharing"/>
        </authorList>
    </citation>
    <scope>NUCLEOTIDE SEQUENCE [LARGE SCALE GENOMIC DNA]</scope>
</reference>
<comment type="similarity">
    <text evidence="3">Belongs to the glycosyl hydrolase 18 family.</text>
</comment>
<evidence type="ECO:0000313" key="5">
    <source>
        <dbReference type="Ensembl" id="ENSGMOP00000041047.1"/>
    </source>
</evidence>
<reference evidence="5" key="3">
    <citation type="submission" date="2025-09" db="UniProtKB">
        <authorList>
            <consortium name="Ensembl"/>
        </authorList>
    </citation>
    <scope>IDENTIFICATION</scope>
</reference>
<dbReference type="InterPro" id="IPR017853">
    <property type="entry name" value="GH"/>
</dbReference>
<dbReference type="AlphaFoldDB" id="A0A8C5B2S1"/>
<dbReference type="PROSITE" id="PS01095">
    <property type="entry name" value="GH18_1"/>
    <property type="match status" value="1"/>
</dbReference>
<dbReference type="SUPFAM" id="SSF51445">
    <property type="entry name" value="(Trans)glycosidases"/>
    <property type="match status" value="1"/>
</dbReference>
<evidence type="ECO:0000256" key="3">
    <source>
        <dbReference type="RuleBase" id="RU004453"/>
    </source>
</evidence>
<dbReference type="InterPro" id="IPR001223">
    <property type="entry name" value="Glyco_hydro18_cat"/>
</dbReference>
<dbReference type="OMA" id="QIFIKSA"/>
<dbReference type="InterPro" id="IPR001579">
    <property type="entry name" value="Glyco_hydro_18_chit_AS"/>
</dbReference>
<reference evidence="5" key="2">
    <citation type="submission" date="2025-08" db="UniProtKB">
        <authorList>
            <consortium name="Ensembl"/>
        </authorList>
    </citation>
    <scope>IDENTIFICATION</scope>
</reference>
<evidence type="ECO:0000256" key="1">
    <source>
        <dbReference type="ARBA" id="ARBA00022801"/>
    </source>
</evidence>
<keyword evidence="6" id="KW-1185">Reference proteome</keyword>
<dbReference type="PANTHER" id="PTHR11177:SF248">
    <property type="entry name" value="CHITOTRIOSIDASE-1"/>
    <property type="match status" value="1"/>
</dbReference>
<dbReference type="GO" id="GO:0004568">
    <property type="term" value="F:chitinase activity"/>
    <property type="evidence" value="ECO:0007669"/>
    <property type="project" value="UniProtKB-ARBA"/>
</dbReference>
<organism evidence="5 6">
    <name type="scientific">Gadus morhua</name>
    <name type="common">Atlantic cod</name>
    <dbReference type="NCBI Taxonomy" id="8049"/>
    <lineage>
        <taxon>Eukaryota</taxon>
        <taxon>Metazoa</taxon>
        <taxon>Chordata</taxon>
        <taxon>Craniata</taxon>
        <taxon>Vertebrata</taxon>
        <taxon>Euteleostomi</taxon>
        <taxon>Actinopterygii</taxon>
        <taxon>Neopterygii</taxon>
        <taxon>Teleostei</taxon>
        <taxon>Neoteleostei</taxon>
        <taxon>Acanthomorphata</taxon>
        <taxon>Zeiogadaria</taxon>
        <taxon>Gadariae</taxon>
        <taxon>Gadiformes</taxon>
        <taxon>Gadoidei</taxon>
        <taxon>Gadidae</taxon>
        <taxon>Gadus</taxon>
    </lineage>
</organism>
<dbReference type="PANTHER" id="PTHR11177">
    <property type="entry name" value="CHITINASE"/>
    <property type="match status" value="1"/>
</dbReference>
<name>A0A8C5B2S1_GADMO</name>
<keyword evidence="2" id="KW-0326">Glycosidase</keyword>
<sequence>MVSNADNCQTFIHSSIKFLRTHGFDGLDLDWEYPGSRGSPPEDKKRFTLLCKVGSRWYQ</sequence>
<dbReference type="Proteomes" id="UP000694546">
    <property type="component" value="Chromosome 1"/>
</dbReference>
<keyword evidence="1" id="KW-0378">Hydrolase</keyword>
<dbReference type="GeneTree" id="ENSGT00940000162989"/>
<proteinExistence type="inferred from homology"/>
<dbReference type="Pfam" id="PF00704">
    <property type="entry name" value="Glyco_hydro_18"/>
    <property type="match status" value="1"/>
</dbReference>
<evidence type="ECO:0000256" key="2">
    <source>
        <dbReference type="ARBA" id="ARBA00023295"/>
    </source>
</evidence>
<protein>
    <recommendedName>
        <fullName evidence="4">GH18 domain-containing protein</fullName>
    </recommendedName>
</protein>
<dbReference type="GO" id="GO:0006032">
    <property type="term" value="P:chitin catabolic process"/>
    <property type="evidence" value="ECO:0007669"/>
    <property type="project" value="UniProtKB-ARBA"/>
</dbReference>
<accession>A0A8C5B2S1</accession>
<evidence type="ECO:0000259" key="4">
    <source>
        <dbReference type="PROSITE" id="PS51910"/>
    </source>
</evidence>
<dbReference type="InterPro" id="IPR050314">
    <property type="entry name" value="Glycosyl_Hydrlase_18"/>
</dbReference>